<sequence length="187" mass="21552">MIKPLPKILPEDIPPHVVLDCQKCELSFHGTRVIWGEGNPSSPVFVILDNPGARENKFGEPFLCGTRETLQLAAYEAGIQPGQLYVSYILKCRPIRSYDKHKARMQCLGYLWEQIDMMQPKIVMTLGNVATQYYFRDPSAEVKNLRGKIHKDNLLSIVVSYHPLAVRRRPNLKKYFLEDWRLVALQL</sequence>
<comment type="caution">
    <text evidence="9">The sequence shown here is derived from an EMBL/GenBank/DDBJ whole genome shotgun (WGS) entry which is preliminary data.</text>
</comment>
<organism evidence="9 10">
    <name type="scientific">Sporotomaculum syntrophicum</name>
    <dbReference type="NCBI Taxonomy" id="182264"/>
    <lineage>
        <taxon>Bacteria</taxon>
        <taxon>Bacillati</taxon>
        <taxon>Bacillota</taxon>
        <taxon>Clostridia</taxon>
        <taxon>Eubacteriales</taxon>
        <taxon>Desulfallaceae</taxon>
        <taxon>Sporotomaculum</taxon>
    </lineage>
</organism>
<accession>A0A9D3AW61</accession>
<dbReference type="GO" id="GO:0046872">
    <property type="term" value="F:metal ion binding"/>
    <property type="evidence" value="ECO:0007669"/>
    <property type="project" value="UniProtKB-KW"/>
</dbReference>
<dbReference type="SUPFAM" id="SSF52141">
    <property type="entry name" value="Uracil-DNA glycosylase-like"/>
    <property type="match status" value="1"/>
</dbReference>
<dbReference type="InterPro" id="IPR036895">
    <property type="entry name" value="Uracil-DNA_glycosylase-like_sf"/>
</dbReference>
<dbReference type="OrthoDB" id="5290748at2"/>
<evidence type="ECO:0000256" key="4">
    <source>
        <dbReference type="ARBA" id="ARBA00022801"/>
    </source>
</evidence>
<keyword evidence="10" id="KW-1185">Reference proteome</keyword>
<dbReference type="PANTHER" id="PTHR33693">
    <property type="entry name" value="TYPE-5 URACIL-DNA GLYCOSYLASE"/>
    <property type="match status" value="1"/>
</dbReference>
<evidence type="ECO:0000256" key="7">
    <source>
        <dbReference type="ARBA" id="ARBA00023204"/>
    </source>
</evidence>
<dbReference type="Gene3D" id="3.40.470.10">
    <property type="entry name" value="Uracil-DNA glycosylase-like domain"/>
    <property type="match status" value="1"/>
</dbReference>
<protein>
    <submittedName>
        <fullName evidence="9">Uracil DNA glycosylase superfamily protein</fullName>
    </submittedName>
</protein>
<dbReference type="Proteomes" id="UP000798488">
    <property type="component" value="Unassembled WGS sequence"/>
</dbReference>
<dbReference type="GO" id="GO:0006281">
    <property type="term" value="P:DNA repair"/>
    <property type="evidence" value="ECO:0007669"/>
    <property type="project" value="UniProtKB-KW"/>
</dbReference>
<evidence type="ECO:0000313" key="9">
    <source>
        <dbReference type="EMBL" id="KAF1085015.1"/>
    </source>
</evidence>
<evidence type="ECO:0000313" key="10">
    <source>
        <dbReference type="Proteomes" id="UP000798488"/>
    </source>
</evidence>
<dbReference type="RefSeq" id="WP_161821540.1">
    <property type="nucleotide sequence ID" value="NZ_LSRS01000003.1"/>
</dbReference>
<dbReference type="SMART" id="SM00987">
    <property type="entry name" value="UreE_C"/>
    <property type="match status" value="1"/>
</dbReference>
<dbReference type="GO" id="GO:0097506">
    <property type="term" value="F:deaminated base DNA N-glycosylase activity"/>
    <property type="evidence" value="ECO:0007669"/>
    <property type="project" value="UniProtKB-ARBA"/>
</dbReference>
<keyword evidence="4" id="KW-0378">Hydrolase</keyword>
<dbReference type="GO" id="GO:0051539">
    <property type="term" value="F:4 iron, 4 sulfur cluster binding"/>
    <property type="evidence" value="ECO:0007669"/>
    <property type="project" value="UniProtKB-KW"/>
</dbReference>
<evidence type="ECO:0000259" key="8">
    <source>
        <dbReference type="SMART" id="SM00986"/>
    </source>
</evidence>
<dbReference type="CDD" id="cd10030">
    <property type="entry name" value="UDG-F4_TTUDGA_SPO1dp_like"/>
    <property type="match status" value="1"/>
</dbReference>
<dbReference type="EMBL" id="LSRS01000003">
    <property type="protein sequence ID" value="KAF1085015.1"/>
    <property type="molecule type" value="Genomic_DNA"/>
</dbReference>
<dbReference type="InterPro" id="IPR051536">
    <property type="entry name" value="UDG_Type-4/5"/>
</dbReference>
<gene>
    <name evidence="9" type="ORF">SPSYN_01151</name>
</gene>
<dbReference type="SMART" id="SM00986">
    <property type="entry name" value="UDG"/>
    <property type="match status" value="1"/>
</dbReference>
<evidence type="ECO:0000256" key="3">
    <source>
        <dbReference type="ARBA" id="ARBA00022763"/>
    </source>
</evidence>
<evidence type="ECO:0000256" key="5">
    <source>
        <dbReference type="ARBA" id="ARBA00023004"/>
    </source>
</evidence>
<feature type="domain" description="Uracil-DNA glycosylase-like" evidence="8">
    <location>
        <begin position="35"/>
        <end position="181"/>
    </location>
</feature>
<keyword evidence="2" id="KW-0479">Metal-binding</keyword>
<evidence type="ECO:0000256" key="1">
    <source>
        <dbReference type="ARBA" id="ARBA00022485"/>
    </source>
</evidence>
<dbReference type="Pfam" id="PF03167">
    <property type="entry name" value="UDG"/>
    <property type="match status" value="1"/>
</dbReference>
<dbReference type="InterPro" id="IPR005122">
    <property type="entry name" value="Uracil-DNA_glycosylase-like"/>
</dbReference>
<keyword evidence="6" id="KW-0411">Iron-sulfur</keyword>
<proteinExistence type="predicted"/>
<keyword evidence="1" id="KW-0004">4Fe-4S</keyword>
<evidence type="ECO:0000256" key="2">
    <source>
        <dbReference type="ARBA" id="ARBA00022723"/>
    </source>
</evidence>
<keyword evidence="5" id="KW-0408">Iron</keyword>
<name>A0A9D3AW61_9FIRM</name>
<dbReference type="AlphaFoldDB" id="A0A9D3AW61"/>
<keyword evidence="3" id="KW-0227">DNA damage</keyword>
<evidence type="ECO:0000256" key="6">
    <source>
        <dbReference type="ARBA" id="ARBA00023014"/>
    </source>
</evidence>
<keyword evidence="7" id="KW-0234">DNA repair</keyword>
<dbReference type="PANTHER" id="PTHR33693:SF1">
    <property type="entry name" value="TYPE-4 URACIL-DNA GLYCOSYLASE"/>
    <property type="match status" value="1"/>
</dbReference>
<reference evidence="9" key="1">
    <citation type="submission" date="2016-02" db="EMBL/GenBank/DDBJ databases">
        <title>Draft Genome Sequence of Sporotomaculum syntrophicum Strain FB, a Syntrophic Benzoate Degrader.</title>
        <authorList>
            <person name="Nobu M.K."/>
            <person name="Narihiro T."/>
            <person name="Qiu Y.-L."/>
            <person name="Ohashi A."/>
            <person name="Liu W.-T."/>
            <person name="Yuji S."/>
        </authorList>
    </citation>
    <scope>NUCLEOTIDE SEQUENCE</scope>
    <source>
        <strain evidence="9">FB</strain>
    </source>
</reference>